<evidence type="ECO:0000256" key="5">
    <source>
        <dbReference type="ARBA" id="ARBA00023277"/>
    </source>
</evidence>
<evidence type="ECO:0000313" key="11">
    <source>
        <dbReference type="EMBL" id="RGS44236.1"/>
    </source>
</evidence>
<feature type="transmembrane region" description="Helical" evidence="9">
    <location>
        <begin position="39"/>
        <end position="59"/>
    </location>
</feature>
<dbReference type="GO" id="GO:0030245">
    <property type="term" value="P:cellulose catabolic process"/>
    <property type="evidence" value="ECO:0007669"/>
    <property type="project" value="UniProtKB-KW"/>
</dbReference>
<sequence>MINIYSFRGKLMAPAICLRRICRVSIQKGGYIHMKRRRVWQRIVSLLLVFVMVFTVAVIQPDVDAFAAAKTPLATHGRLAVKGADLVDAKGRKFQLRGVSTHGINWDVGYPYVNKAAFQTLRDDWGANAVRLAMYTSEYNGYCSGGNQAQLRNQIYKGVKYATELGMYVIIDWHILNDGNPMTQLAQAKKFFAAMSNKYKNRKNVIYEICNEPNGCSWTSIKSYATQVIKVIRKYDKKAIIVVGTPTWSQLGSDGTHNEVANSPIKGYKNIMYSLHFYANEWSHNKYLPAKLDYARKKGIAVMVTEFGMSAAGGGGGINSSYTGKWLGKLNKYNISYFCWSLSNKNESCSLLSSKTKKTSKWKTTELSVAGRYIRSKYRARKKALGSKA</sequence>
<evidence type="ECO:0000313" key="12">
    <source>
        <dbReference type="Proteomes" id="UP000283295"/>
    </source>
</evidence>
<evidence type="ECO:0000256" key="6">
    <source>
        <dbReference type="ARBA" id="ARBA00023295"/>
    </source>
</evidence>
<comment type="similarity">
    <text evidence="8">Belongs to the glycosyl hydrolase 5 (cellulase A) family.</text>
</comment>
<evidence type="ECO:0000256" key="8">
    <source>
        <dbReference type="RuleBase" id="RU361153"/>
    </source>
</evidence>
<keyword evidence="9" id="KW-0472">Membrane</keyword>
<dbReference type="OrthoDB" id="154460at2"/>
<keyword evidence="6 8" id="KW-0326">Glycosidase</keyword>
<keyword evidence="9" id="KW-1133">Transmembrane helix</keyword>
<keyword evidence="7" id="KW-0624">Polysaccharide degradation</keyword>
<name>A0A3R5WQ22_9FIRM</name>
<evidence type="ECO:0000259" key="10">
    <source>
        <dbReference type="Pfam" id="PF00150"/>
    </source>
</evidence>
<dbReference type="PANTHER" id="PTHR34142">
    <property type="entry name" value="ENDO-BETA-1,4-GLUCANASE A"/>
    <property type="match status" value="1"/>
</dbReference>
<feature type="domain" description="Glycoside hydrolase family 5" evidence="10">
    <location>
        <begin position="87"/>
        <end position="346"/>
    </location>
</feature>
<dbReference type="InterPro" id="IPR001547">
    <property type="entry name" value="Glyco_hydro_5"/>
</dbReference>
<dbReference type="SUPFAM" id="SSF51445">
    <property type="entry name" value="(Trans)glycosidases"/>
    <property type="match status" value="1"/>
</dbReference>
<evidence type="ECO:0000256" key="4">
    <source>
        <dbReference type="ARBA" id="ARBA00023001"/>
    </source>
</evidence>
<keyword evidence="4" id="KW-0136">Cellulose degradation</keyword>
<keyword evidence="3 8" id="KW-0378">Hydrolase</keyword>
<gene>
    <name evidence="11" type="ORF">DWX94_00020</name>
</gene>
<evidence type="ECO:0000256" key="1">
    <source>
        <dbReference type="ARBA" id="ARBA00000966"/>
    </source>
</evidence>
<dbReference type="EC" id="3.2.1.4" evidence="2"/>
<dbReference type="AlphaFoldDB" id="A0A3R5WQ22"/>
<dbReference type="Proteomes" id="UP000283295">
    <property type="component" value="Unassembled WGS sequence"/>
</dbReference>
<dbReference type="PROSITE" id="PS00659">
    <property type="entry name" value="GLYCOSYL_HYDROL_F5"/>
    <property type="match status" value="1"/>
</dbReference>
<protein>
    <recommendedName>
        <fullName evidence="2">cellulase</fullName>
        <ecNumber evidence="2">3.2.1.4</ecNumber>
    </recommendedName>
</protein>
<dbReference type="EMBL" id="QRVK01000001">
    <property type="protein sequence ID" value="RGS44236.1"/>
    <property type="molecule type" value="Genomic_DNA"/>
</dbReference>
<keyword evidence="5" id="KW-0119">Carbohydrate metabolism</keyword>
<dbReference type="GO" id="GO:0008810">
    <property type="term" value="F:cellulase activity"/>
    <property type="evidence" value="ECO:0007669"/>
    <property type="project" value="UniProtKB-EC"/>
</dbReference>
<dbReference type="InterPro" id="IPR018087">
    <property type="entry name" value="Glyco_hydro_5_CS"/>
</dbReference>
<comment type="caution">
    <text evidence="11">The sequence shown here is derived from an EMBL/GenBank/DDBJ whole genome shotgun (WGS) entry which is preliminary data.</text>
</comment>
<reference evidence="11 12" key="1">
    <citation type="submission" date="2018-08" db="EMBL/GenBank/DDBJ databases">
        <title>A genome reference for cultivated species of the human gut microbiota.</title>
        <authorList>
            <person name="Zou Y."/>
            <person name="Xue W."/>
            <person name="Luo G."/>
        </authorList>
    </citation>
    <scope>NUCLEOTIDE SEQUENCE [LARGE SCALE GENOMIC DNA]</scope>
    <source>
        <strain evidence="11 12">AF22-21</strain>
    </source>
</reference>
<evidence type="ECO:0000256" key="7">
    <source>
        <dbReference type="ARBA" id="ARBA00023326"/>
    </source>
</evidence>
<dbReference type="PANTHER" id="PTHR34142:SF1">
    <property type="entry name" value="GLYCOSIDE HYDROLASE FAMILY 5 DOMAIN-CONTAINING PROTEIN"/>
    <property type="match status" value="1"/>
</dbReference>
<organism evidence="11 12">
    <name type="scientific">Coprococcus eutactus</name>
    <dbReference type="NCBI Taxonomy" id="33043"/>
    <lineage>
        <taxon>Bacteria</taxon>
        <taxon>Bacillati</taxon>
        <taxon>Bacillota</taxon>
        <taxon>Clostridia</taxon>
        <taxon>Lachnospirales</taxon>
        <taxon>Lachnospiraceae</taxon>
        <taxon>Coprococcus</taxon>
    </lineage>
</organism>
<dbReference type="Pfam" id="PF00150">
    <property type="entry name" value="Cellulase"/>
    <property type="match status" value="1"/>
</dbReference>
<evidence type="ECO:0000256" key="2">
    <source>
        <dbReference type="ARBA" id="ARBA00012601"/>
    </source>
</evidence>
<evidence type="ECO:0000256" key="9">
    <source>
        <dbReference type="SAM" id="Phobius"/>
    </source>
</evidence>
<dbReference type="InterPro" id="IPR017853">
    <property type="entry name" value="GH"/>
</dbReference>
<comment type="catalytic activity">
    <reaction evidence="1">
        <text>Endohydrolysis of (1-&gt;4)-beta-D-glucosidic linkages in cellulose, lichenin and cereal beta-D-glucans.</text>
        <dbReference type="EC" id="3.2.1.4"/>
    </reaction>
</comment>
<evidence type="ECO:0000256" key="3">
    <source>
        <dbReference type="ARBA" id="ARBA00022801"/>
    </source>
</evidence>
<keyword evidence="9" id="KW-0812">Transmembrane</keyword>
<proteinExistence type="inferred from homology"/>
<accession>A0A3R5WQ22</accession>
<dbReference type="Gene3D" id="3.20.20.80">
    <property type="entry name" value="Glycosidases"/>
    <property type="match status" value="1"/>
</dbReference>